<dbReference type="EMBL" id="JAFCMP010000113">
    <property type="protein sequence ID" value="KAG5186173.1"/>
    <property type="molecule type" value="Genomic_DNA"/>
</dbReference>
<protein>
    <submittedName>
        <fullName evidence="2">Uncharacterized protein</fullName>
    </submittedName>
</protein>
<accession>A0A836CI71</accession>
<evidence type="ECO:0000313" key="2">
    <source>
        <dbReference type="EMBL" id="KAG5186173.1"/>
    </source>
</evidence>
<organism evidence="2 3">
    <name type="scientific">Tribonema minus</name>
    <dbReference type="NCBI Taxonomy" id="303371"/>
    <lineage>
        <taxon>Eukaryota</taxon>
        <taxon>Sar</taxon>
        <taxon>Stramenopiles</taxon>
        <taxon>Ochrophyta</taxon>
        <taxon>PX clade</taxon>
        <taxon>Xanthophyceae</taxon>
        <taxon>Tribonematales</taxon>
        <taxon>Tribonemataceae</taxon>
        <taxon>Tribonema</taxon>
    </lineage>
</organism>
<evidence type="ECO:0000256" key="1">
    <source>
        <dbReference type="SAM" id="MobiDB-lite"/>
    </source>
</evidence>
<keyword evidence="3" id="KW-1185">Reference proteome</keyword>
<gene>
    <name evidence="2" type="ORF">JKP88DRAFT_310385</name>
</gene>
<dbReference type="AlphaFoldDB" id="A0A836CI71"/>
<dbReference type="InterPro" id="IPR036188">
    <property type="entry name" value="FAD/NAD-bd_sf"/>
</dbReference>
<proteinExistence type="predicted"/>
<dbReference type="SUPFAM" id="SSF51905">
    <property type="entry name" value="FAD/NAD(P)-binding domain"/>
    <property type="match status" value="1"/>
</dbReference>
<dbReference type="Proteomes" id="UP000664859">
    <property type="component" value="Unassembled WGS sequence"/>
</dbReference>
<comment type="caution">
    <text evidence="2">The sequence shown here is derived from an EMBL/GenBank/DDBJ whole genome shotgun (WGS) entry which is preliminary data.</text>
</comment>
<name>A0A836CI71_9STRA</name>
<feature type="compositionally biased region" description="Low complexity" evidence="1">
    <location>
        <begin position="330"/>
        <end position="343"/>
    </location>
</feature>
<feature type="region of interest" description="Disordered" evidence="1">
    <location>
        <begin position="273"/>
        <end position="303"/>
    </location>
</feature>
<dbReference type="Gene3D" id="3.50.50.60">
    <property type="entry name" value="FAD/NAD(P)-binding domain"/>
    <property type="match status" value="1"/>
</dbReference>
<evidence type="ECO:0000313" key="3">
    <source>
        <dbReference type="Proteomes" id="UP000664859"/>
    </source>
</evidence>
<reference evidence="2" key="1">
    <citation type="submission" date="2021-02" db="EMBL/GenBank/DDBJ databases">
        <title>First Annotated Genome of the Yellow-green Alga Tribonema minus.</title>
        <authorList>
            <person name="Mahan K.M."/>
        </authorList>
    </citation>
    <scope>NUCLEOTIDE SEQUENCE</scope>
    <source>
        <strain evidence="2">UTEX B ZZ1240</strain>
    </source>
</reference>
<feature type="region of interest" description="Disordered" evidence="1">
    <location>
        <begin position="321"/>
        <end position="358"/>
    </location>
</feature>
<sequence length="498" mass="50776">MAAVTQSIAVGNPNVIIVGGGPAGLSAAVCLVLMAHVAAPSIAVLEARQQPPARTNFILLSAASVVRLRALGVEQLLVERRQLGPYDAFHLIDETANGRGCTCTTYPLSPHPIPVAGSLEPVDVDSVVEAQAMGVGIQSVRLMDLEAALRDRCAQLGVRLLPAARVVSIAKSSSSSSGSDTMYSVFLEGPPGKAAREVPCTGLIVVAEGAARRLIGRSSSGSSGSGSIDSHLTIGSKVTSPLEHHVRVDLETAVGPQIAVARLIADPDAADGVDHLSDASAPSLDDPNAHHQDGCAPRAQQQRGTLKRLLSGDAARGGPGIAFVQVPPRLATTTADGDLATGTEPPPADTPEQLHSEQLQPGAAELDAYARTAMADFAQRLGGGGGGGAALECAALRVARVARGTFAVQDCAAEATTAGANVALVGDCARAGHYFAGVGMGVAVVCDGDALAALARGVLGGGGDRRAALAAFERSMARTAEKVTAYNNIWWYDAVKVE</sequence>